<evidence type="ECO:0000313" key="1">
    <source>
        <dbReference type="EMBL" id="SLM86085.1"/>
    </source>
</evidence>
<gene>
    <name evidence="1" type="ORF">FM121_08355</name>
</gene>
<dbReference type="AlphaFoldDB" id="A0A1X6WP67"/>
<protein>
    <submittedName>
        <fullName evidence="1">Uncharacterized protein</fullName>
    </submittedName>
</protein>
<dbReference type="RefSeq" id="WP_306298135.1">
    <property type="nucleotide sequence ID" value="NZ_FWFD01000013.1"/>
</dbReference>
<proteinExistence type="predicted"/>
<organism evidence="1 2">
    <name type="scientific">Vagococcus fluvialis bH819</name>
    <dbReference type="NCBI Taxonomy" id="1255619"/>
    <lineage>
        <taxon>Bacteria</taxon>
        <taxon>Bacillati</taxon>
        <taxon>Bacillota</taxon>
        <taxon>Bacilli</taxon>
        <taxon>Lactobacillales</taxon>
        <taxon>Enterococcaceae</taxon>
        <taxon>Vagococcus</taxon>
    </lineage>
</organism>
<dbReference type="EMBL" id="FWFD01000013">
    <property type="protein sequence ID" value="SLM86085.1"/>
    <property type="molecule type" value="Genomic_DNA"/>
</dbReference>
<reference evidence="2" key="1">
    <citation type="submission" date="2017-02" db="EMBL/GenBank/DDBJ databases">
        <authorList>
            <person name="Dridi B."/>
        </authorList>
    </citation>
    <scope>NUCLEOTIDE SEQUENCE [LARGE SCALE GENOMIC DNA]</scope>
    <source>
        <strain evidence="2">bH819</strain>
    </source>
</reference>
<dbReference type="Proteomes" id="UP000195918">
    <property type="component" value="Unassembled WGS sequence"/>
</dbReference>
<accession>A0A1X6WP67</accession>
<keyword evidence="2" id="KW-1185">Reference proteome</keyword>
<sequence length="146" mass="17785">MTICPECYSDKNRVTPMYKPYECLSEHTQYICGTCHRCICIEKDQTRGLYRWNFPFKSLEDAKLYFRTAEYILKQPCAIYELKPDKNRSIFKIFRDKVELINYLKRNKTTKCHKIPIFKTDNYQEYPNTEIRKLTDEEVLFYMNNR</sequence>
<name>A0A1X6WP67_9ENTE</name>
<evidence type="ECO:0000313" key="2">
    <source>
        <dbReference type="Proteomes" id="UP000195918"/>
    </source>
</evidence>